<keyword evidence="1" id="KW-1133">Transmembrane helix</keyword>
<evidence type="ECO:0000313" key="3">
    <source>
        <dbReference type="Proteomes" id="UP000023435"/>
    </source>
</evidence>
<sequence length="215" mass="22451">MNAMTPSHPAPNGAGRAAWICLVIAWVCFLIPIPGSGLLIGWPLNLAAFILAIVGMAKHGALGGLFQLLASLIVSPLVYLFGWIFLLGGLSAMSALENNGNADSPQEIDRAADASPREVDVNTLATAYREDAAAADWLYKDTALRVSGRIASIGRDANDEPLLKLTDRGVGPVRARNLSDEAVAGLSRGQSIQLDCTGAGEEAGEPILEACSLSD</sequence>
<dbReference type="RefSeq" id="WP_082723681.1">
    <property type="nucleotide sequence ID" value="NZ_JAJA02000001.1"/>
</dbReference>
<evidence type="ECO:0000256" key="1">
    <source>
        <dbReference type="SAM" id="Phobius"/>
    </source>
</evidence>
<dbReference type="Pfam" id="PF12869">
    <property type="entry name" value="tRNA_anti-like"/>
    <property type="match status" value="1"/>
</dbReference>
<keyword evidence="3" id="KW-1185">Reference proteome</keyword>
<dbReference type="InterPro" id="IPR024422">
    <property type="entry name" value="Protein_unknown_function_OB"/>
</dbReference>
<gene>
    <name evidence="2" type="ORF">AZ78_3349</name>
</gene>
<dbReference type="AlphaFoldDB" id="A0A120AH92"/>
<keyword evidence="1" id="KW-0812">Transmembrane</keyword>
<organism evidence="2 3">
    <name type="scientific">Lysobacter capsici AZ78</name>
    <dbReference type="NCBI Taxonomy" id="1444315"/>
    <lineage>
        <taxon>Bacteria</taxon>
        <taxon>Pseudomonadati</taxon>
        <taxon>Pseudomonadota</taxon>
        <taxon>Gammaproteobacteria</taxon>
        <taxon>Lysobacterales</taxon>
        <taxon>Lysobacteraceae</taxon>
        <taxon>Lysobacter</taxon>
    </lineage>
</organism>
<keyword evidence="1" id="KW-0472">Membrane</keyword>
<proteinExistence type="predicted"/>
<feature type="transmembrane region" description="Helical" evidence="1">
    <location>
        <begin position="14"/>
        <end position="33"/>
    </location>
</feature>
<feature type="transmembrane region" description="Helical" evidence="1">
    <location>
        <begin position="69"/>
        <end position="96"/>
    </location>
</feature>
<dbReference type="EMBL" id="JAJA02000001">
    <property type="protein sequence ID" value="KWS05797.1"/>
    <property type="molecule type" value="Genomic_DNA"/>
</dbReference>
<accession>A0A120AH92</accession>
<feature type="transmembrane region" description="Helical" evidence="1">
    <location>
        <begin position="39"/>
        <end position="57"/>
    </location>
</feature>
<protein>
    <recommendedName>
        <fullName evidence="4">tRNA_anti-like</fullName>
    </recommendedName>
</protein>
<dbReference type="OrthoDB" id="6025309at2"/>
<comment type="caution">
    <text evidence="2">The sequence shown here is derived from an EMBL/GenBank/DDBJ whole genome shotgun (WGS) entry which is preliminary data.</text>
</comment>
<dbReference type="Proteomes" id="UP000023435">
    <property type="component" value="Unassembled WGS sequence"/>
</dbReference>
<name>A0A120AH92_9GAMM</name>
<evidence type="ECO:0008006" key="4">
    <source>
        <dbReference type="Google" id="ProtNLM"/>
    </source>
</evidence>
<reference evidence="2 3" key="1">
    <citation type="journal article" date="2014" name="Genome Announc.">
        <title>Draft Genome Sequence of Lysobacter capsici AZ78, a Bacterium Antagonistic to Plant-Pathogenic Oomycetes.</title>
        <authorList>
            <person name="Puopolo G."/>
            <person name="Sonego P."/>
            <person name="Engelen K."/>
            <person name="Pertot I."/>
        </authorList>
    </citation>
    <scope>NUCLEOTIDE SEQUENCE [LARGE SCALE GENOMIC DNA]</scope>
    <source>
        <strain evidence="2 3">AZ78</strain>
    </source>
</reference>
<evidence type="ECO:0000313" key="2">
    <source>
        <dbReference type="EMBL" id="KWS05797.1"/>
    </source>
</evidence>